<dbReference type="InterPro" id="IPR004096">
    <property type="entry name" value="V4R"/>
</dbReference>
<dbReference type="Proteomes" id="UP001341135">
    <property type="component" value="Chromosome"/>
</dbReference>
<proteinExistence type="predicted"/>
<dbReference type="PANTHER" id="PTHR35090">
    <property type="entry name" value="DNA-DIRECTED RNA POLYMERASE SUBUNIT I"/>
    <property type="match status" value="1"/>
</dbReference>
<feature type="domain" description="4-vinyl reductase 4VR" evidence="1">
    <location>
        <begin position="101"/>
        <end position="163"/>
    </location>
</feature>
<dbReference type="InterPro" id="IPR024096">
    <property type="entry name" value="NO_sig/Golgi_transp_ligand-bd"/>
</dbReference>
<dbReference type="EMBL" id="AP028907">
    <property type="protein sequence ID" value="BES81768.1"/>
    <property type="molecule type" value="Genomic_DNA"/>
</dbReference>
<dbReference type="Pfam" id="PF02830">
    <property type="entry name" value="V4R"/>
    <property type="match status" value="1"/>
</dbReference>
<evidence type="ECO:0000313" key="2">
    <source>
        <dbReference type="EMBL" id="BES81768.1"/>
    </source>
</evidence>
<dbReference type="PANTHER" id="PTHR35090:SF1">
    <property type="entry name" value="SLR0144 PROTEIN"/>
    <property type="match status" value="1"/>
</dbReference>
<dbReference type="GeneID" id="89289351"/>
<reference evidence="2 3" key="1">
    <citation type="submission" date="2023-09" db="EMBL/GenBank/DDBJ databases">
        <title>Pyrofollis japonicus gen. nov. sp. nov., a novel member of the family Pyrodictiaceae isolated from the Iheya North hydrothermal field.</title>
        <authorList>
            <person name="Miyazaki U."/>
            <person name="Sanari M."/>
            <person name="Tame A."/>
            <person name="Kitajima M."/>
            <person name="Okamoto A."/>
            <person name="Sawayama S."/>
            <person name="Miyazaki J."/>
            <person name="Takai K."/>
            <person name="Nakagawa S."/>
        </authorList>
    </citation>
    <scope>NUCLEOTIDE SEQUENCE [LARGE SCALE GENOMIC DNA]</scope>
    <source>
        <strain evidence="2 3">AV2</strain>
    </source>
</reference>
<keyword evidence="3" id="KW-1185">Reference proteome</keyword>
<protein>
    <recommendedName>
        <fullName evidence="1">4-vinyl reductase 4VR domain-containing protein</fullName>
    </recommendedName>
</protein>
<accession>A0ABN6ZNF3</accession>
<evidence type="ECO:0000259" key="1">
    <source>
        <dbReference type="SMART" id="SM00989"/>
    </source>
</evidence>
<gene>
    <name evidence="2" type="ORF">PABY_13350</name>
</gene>
<evidence type="ECO:0000313" key="3">
    <source>
        <dbReference type="Proteomes" id="UP001341135"/>
    </source>
</evidence>
<dbReference type="Gene3D" id="3.30.1380.20">
    <property type="entry name" value="Trafficking protein particle complex subunit 3"/>
    <property type="match status" value="1"/>
</dbReference>
<organism evidence="2 3">
    <name type="scientific">Pyrodictium abyssi</name>
    <dbReference type="NCBI Taxonomy" id="54256"/>
    <lineage>
        <taxon>Archaea</taxon>
        <taxon>Thermoproteota</taxon>
        <taxon>Thermoprotei</taxon>
        <taxon>Desulfurococcales</taxon>
        <taxon>Pyrodictiaceae</taxon>
        <taxon>Pyrodictium</taxon>
    </lineage>
</organism>
<sequence length="185" mass="20369">MTPGAGKPGYDVRLLVENAILIDRDIILDLYTGFEKVLRFVGGLLYTASKRAGKLTAERMEKRGVLSRENALDLLFWSFTAAGYAERVEIADVRLGRKDTEIEIRVTGALLGSRLKGRKRPVDQPLAGYVAGWLEHVYGLRVDARETSCAAKGDGSCVFTVRIHGRVDELAGAVGKVYQREAQQS</sequence>
<dbReference type="SUPFAM" id="SSF111126">
    <property type="entry name" value="Ligand-binding domain in the NO signalling and Golgi transport"/>
    <property type="match status" value="1"/>
</dbReference>
<dbReference type="RefSeq" id="WP_338248470.1">
    <property type="nucleotide sequence ID" value="NZ_AP028907.1"/>
</dbReference>
<dbReference type="SMART" id="SM00989">
    <property type="entry name" value="V4R"/>
    <property type="match status" value="1"/>
</dbReference>
<name>A0ABN6ZNF3_9CREN</name>